<protein>
    <submittedName>
        <fullName evidence="3">Uncharacterized protein LOC109377723 isoform X1</fullName>
    </submittedName>
</protein>
<dbReference type="Proteomes" id="UP000694851">
    <property type="component" value="Unplaced"/>
</dbReference>
<feature type="region of interest" description="Disordered" evidence="1">
    <location>
        <begin position="17"/>
        <end position="62"/>
    </location>
</feature>
<keyword evidence="2" id="KW-1185">Reference proteome</keyword>
<feature type="region of interest" description="Disordered" evidence="1">
    <location>
        <begin position="217"/>
        <end position="302"/>
    </location>
</feature>
<evidence type="ECO:0000313" key="2">
    <source>
        <dbReference type="Proteomes" id="UP000694851"/>
    </source>
</evidence>
<sequence>MNPTFLCFFAENLKSELPEAGSPESGEPQAQFRRKPRVPAREEPFPPELGAEGGQRPSRTCAPVPDPQHWAGVFRVESQPRLPQELFLAAPPCPSLQRGRRWLALAARRLRPVSPRRRWLLVSSTRAGPGTEHVWKRSAASAAAGAELGCVRLSPFTARPQERSASAAPLSPAERGALAVAGPSAAHRSPLLATRKVTFFARPMILLSNLSLAPRARQTRCQSCPPIPRGEEASVPPLPEGILGRGPGGLRGSGTHGSVSGASLRGSAVPSAAPAGDAVMLPRGRGTNTGSREGGLPLAPHT</sequence>
<dbReference type="AlphaFoldDB" id="A0A8B7QND4"/>
<evidence type="ECO:0000313" key="3">
    <source>
        <dbReference type="RefSeq" id="XP_019489702.1"/>
    </source>
</evidence>
<proteinExistence type="predicted"/>
<dbReference type="KEGG" id="hai:109377723"/>
<gene>
    <name evidence="3" type="primary">LOC109377723</name>
</gene>
<feature type="compositionally biased region" description="Gly residues" evidence="1">
    <location>
        <begin position="243"/>
        <end position="255"/>
    </location>
</feature>
<dbReference type="RefSeq" id="XP_019489702.1">
    <property type="nucleotide sequence ID" value="XM_019634157.1"/>
</dbReference>
<name>A0A8B7QND4_HIPAR</name>
<organism evidence="2 3">
    <name type="scientific">Hipposideros armiger</name>
    <name type="common">Great Himalayan leaf-nosed bat</name>
    <dbReference type="NCBI Taxonomy" id="186990"/>
    <lineage>
        <taxon>Eukaryota</taxon>
        <taxon>Metazoa</taxon>
        <taxon>Chordata</taxon>
        <taxon>Craniata</taxon>
        <taxon>Vertebrata</taxon>
        <taxon>Euteleostomi</taxon>
        <taxon>Mammalia</taxon>
        <taxon>Eutheria</taxon>
        <taxon>Laurasiatheria</taxon>
        <taxon>Chiroptera</taxon>
        <taxon>Yinpterochiroptera</taxon>
        <taxon>Rhinolophoidea</taxon>
        <taxon>Hipposideridae</taxon>
        <taxon>Hipposideros</taxon>
    </lineage>
</organism>
<accession>A0A8B7QND4</accession>
<reference evidence="3" key="1">
    <citation type="submission" date="2025-08" db="UniProtKB">
        <authorList>
            <consortium name="RefSeq"/>
        </authorList>
    </citation>
    <scope>IDENTIFICATION</scope>
    <source>
        <tissue evidence="3">Muscle</tissue>
    </source>
</reference>
<dbReference type="GeneID" id="109377723"/>
<evidence type="ECO:0000256" key="1">
    <source>
        <dbReference type="SAM" id="MobiDB-lite"/>
    </source>
</evidence>